<organism evidence="1 2">
    <name type="scientific">Sulfidibacter corallicola</name>
    <dbReference type="NCBI Taxonomy" id="2818388"/>
    <lineage>
        <taxon>Bacteria</taxon>
        <taxon>Pseudomonadati</taxon>
        <taxon>Acidobacteriota</taxon>
        <taxon>Holophagae</taxon>
        <taxon>Acanthopleuribacterales</taxon>
        <taxon>Acanthopleuribacteraceae</taxon>
        <taxon>Sulfidibacter</taxon>
    </lineage>
</organism>
<dbReference type="EMBL" id="CP071793">
    <property type="protein sequence ID" value="QTD48262.1"/>
    <property type="molecule type" value="Genomic_DNA"/>
</dbReference>
<evidence type="ECO:0000313" key="1">
    <source>
        <dbReference type="EMBL" id="QTD48262.1"/>
    </source>
</evidence>
<proteinExistence type="predicted"/>
<dbReference type="RefSeq" id="WP_237377919.1">
    <property type="nucleotide sequence ID" value="NZ_CP071793.1"/>
</dbReference>
<protein>
    <submittedName>
        <fullName evidence="1">Uncharacterized protein</fullName>
    </submittedName>
</protein>
<evidence type="ECO:0000313" key="2">
    <source>
        <dbReference type="Proteomes" id="UP000663929"/>
    </source>
</evidence>
<reference evidence="1" key="1">
    <citation type="submission" date="2021-03" db="EMBL/GenBank/DDBJ databases">
        <title>Acanthopleuribacteraceae sp. M133.</title>
        <authorList>
            <person name="Wang G."/>
        </authorList>
    </citation>
    <scope>NUCLEOTIDE SEQUENCE</scope>
    <source>
        <strain evidence="1">M133</strain>
    </source>
</reference>
<name>A0A8A4TGF8_SULCO</name>
<dbReference type="Proteomes" id="UP000663929">
    <property type="component" value="Chromosome"/>
</dbReference>
<gene>
    <name evidence="1" type="ORF">J3U87_21980</name>
</gene>
<dbReference type="AlphaFoldDB" id="A0A8A4TGF8"/>
<keyword evidence="2" id="KW-1185">Reference proteome</keyword>
<sequence length="167" mass="19073">MKKLSEIGNGIQITEKGSHLDEPRTAIIEANNIVSCQLSFGGHFFIEKLDYETLVHGFLSLDKTGFSCEEENILDGFGYYVLIKKGSFYSPVYIFWNINDTCHYLSNLILSKIKIILTPLSGKDEKGSIDLFSSEEKNNLLSLEKIQKIDKDQGWSQIVRQWKNKET</sequence>
<dbReference type="KEGG" id="scor:J3U87_21980"/>
<accession>A0A8A4TGF8</accession>